<sequence length="170" mass="17423">MILGGLAGAALAETVVLNVPGTAMPWSLKANPNIPFGRNDGTKPVEVKGLKIVPGASIRITATGTTSTIPGGAFFGPAGQADFVATEQPGGSGTLFPARFIDPSSYPVHLNELVGVFVDDKGALVARPFAVGEAFTVTVPARAKKLQFGLNDDIFADNAGTLTVTVITED</sequence>
<reference evidence="1 2" key="1">
    <citation type="submission" date="2023-01" db="EMBL/GenBank/DDBJ databases">
        <title>Novel species of the genus Asticcacaulis isolated from rivers.</title>
        <authorList>
            <person name="Lu H."/>
        </authorList>
    </citation>
    <scope>NUCLEOTIDE SEQUENCE [LARGE SCALE GENOMIC DNA]</scope>
    <source>
        <strain evidence="1 2">BYS171W</strain>
    </source>
</reference>
<evidence type="ECO:0000313" key="1">
    <source>
        <dbReference type="EMBL" id="MDC7683437.1"/>
    </source>
</evidence>
<organism evidence="1 2">
    <name type="scientific">Asticcacaulis aquaticus</name>
    <dbReference type="NCBI Taxonomy" id="2984212"/>
    <lineage>
        <taxon>Bacteria</taxon>
        <taxon>Pseudomonadati</taxon>
        <taxon>Pseudomonadota</taxon>
        <taxon>Alphaproteobacteria</taxon>
        <taxon>Caulobacterales</taxon>
        <taxon>Caulobacteraceae</taxon>
        <taxon>Asticcacaulis</taxon>
    </lineage>
</organism>
<evidence type="ECO:0000313" key="2">
    <source>
        <dbReference type="Proteomes" id="UP001214854"/>
    </source>
</evidence>
<dbReference type="Gene3D" id="2.60.120.430">
    <property type="entry name" value="Galactose-binding lectin"/>
    <property type="match status" value="1"/>
</dbReference>
<dbReference type="Proteomes" id="UP001214854">
    <property type="component" value="Unassembled WGS sequence"/>
</dbReference>
<protein>
    <recommendedName>
        <fullName evidence="3">DUF4402 domain-containing protein</fullName>
    </recommendedName>
</protein>
<gene>
    <name evidence="1" type="ORF">PQU92_09130</name>
</gene>
<evidence type="ECO:0008006" key="3">
    <source>
        <dbReference type="Google" id="ProtNLM"/>
    </source>
</evidence>
<dbReference type="EMBL" id="JAQQKX010000006">
    <property type="protein sequence ID" value="MDC7683437.1"/>
    <property type="molecule type" value="Genomic_DNA"/>
</dbReference>
<dbReference type="RefSeq" id="WP_272747907.1">
    <property type="nucleotide sequence ID" value="NZ_JAQQKX010000006.1"/>
</dbReference>
<accession>A0ABT5HU42</accession>
<comment type="caution">
    <text evidence="1">The sequence shown here is derived from an EMBL/GenBank/DDBJ whole genome shotgun (WGS) entry which is preliminary data.</text>
</comment>
<name>A0ABT5HU42_9CAUL</name>
<keyword evidence="2" id="KW-1185">Reference proteome</keyword>
<proteinExistence type="predicted"/>